<reference evidence="3" key="1">
    <citation type="submission" date="2022-11" db="EMBL/GenBank/DDBJ databases">
        <title>Centuries of genome instability and evolution in soft-shell clam transmissible cancer (bioRxiv).</title>
        <authorList>
            <person name="Hart S.F.M."/>
            <person name="Yonemitsu M.A."/>
            <person name="Giersch R.M."/>
            <person name="Beal B.F."/>
            <person name="Arriagada G."/>
            <person name="Davis B.W."/>
            <person name="Ostrander E.A."/>
            <person name="Goff S.P."/>
            <person name="Metzger M.J."/>
        </authorList>
    </citation>
    <scope>NUCLEOTIDE SEQUENCE</scope>
    <source>
        <strain evidence="3">MELC-2E11</strain>
        <tissue evidence="3">Siphon/mantle</tissue>
    </source>
</reference>
<proteinExistence type="predicted"/>
<sequence length="198" mass="22601">MPKDNLKDKLEGNEIDLSLNNLTAVPVKELAEIPKATHLDLSCNLLADLPDTFCSLTYLVKIDLSKNLLTSLPDDFGNLTRLQYLDLLGNKLTVLPVSVYQLTKLKWLDLKDNPLAPEFKAIAGDCLDEKQCKKCAKDIVDHMRIEHNRIEKKLQIQRDDEKSYVVEKWNEFSALVEWQYKSFLGKGEEEPARRQTGG</sequence>
<dbReference type="EMBL" id="CP111014">
    <property type="protein sequence ID" value="WAQ98664.1"/>
    <property type="molecule type" value="Genomic_DNA"/>
</dbReference>
<dbReference type="SMART" id="SM00369">
    <property type="entry name" value="LRR_TYP"/>
    <property type="match status" value="3"/>
</dbReference>
<dbReference type="PANTHER" id="PTHR48051">
    <property type="match status" value="1"/>
</dbReference>
<keyword evidence="1" id="KW-0433">Leucine-rich repeat</keyword>
<feature type="non-terminal residue" evidence="3">
    <location>
        <position position="198"/>
    </location>
</feature>
<keyword evidence="4" id="KW-1185">Reference proteome</keyword>
<protein>
    <submittedName>
        <fullName evidence="3">LRC59-like protein</fullName>
    </submittedName>
</protein>
<evidence type="ECO:0000313" key="4">
    <source>
        <dbReference type="Proteomes" id="UP001164746"/>
    </source>
</evidence>
<dbReference type="InterPro" id="IPR003591">
    <property type="entry name" value="Leu-rich_rpt_typical-subtyp"/>
</dbReference>
<dbReference type="SUPFAM" id="SSF52058">
    <property type="entry name" value="L domain-like"/>
    <property type="match status" value="1"/>
</dbReference>
<dbReference type="Proteomes" id="UP001164746">
    <property type="component" value="Chromosome 3"/>
</dbReference>
<dbReference type="Pfam" id="PF00560">
    <property type="entry name" value="LRR_1"/>
    <property type="match status" value="1"/>
</dbReference>
<dbReference type="Gene3D" id="3.80.10.10">
    <property type="entry name" value="Ribonuclease Inhibitor"/>
    <property type="match status" value="1"/>
</dbReference>
<accession>A0ABY7DMU1</accession>
<organism evidence="3 4">
    <name type="scientific">Mya arenaria</name>
    <name type="common">Soft-shell clam</name>
    <dbReference type="NCBI Taxonomy" id="6604"/>
    <lineage>
        <taxon>Eukaryota</taxon>
        <taxon>Metazoa</taxon>
        <taxon>Spiralia</taxon>
        <taxon>Lophotrochozoa</taxon>
        <taxon>Mollusca</taxon>
        <taxon>Bivalvia</taxon>
        <taxon>Autobranchia</taxon>
        <taxon>Heteroconchia</taxon>
        <taxon>Euheterodonta</taxon>
        <taxon>Imparidentia</taxon>
        <taxon>Neoheterodontei</taxon>
        <taxon>Myida</taxon>
        <taxon>Myoidea</taxon>
        <taxon>Myidae</taxon>
        <taxon>Mya</taxon>
    </lineage>
</organism>
<dbReference type="PANTHER" id="PTHR48051:SF1">
    <property type="entry name" value="RAS SUPPRESSOR PROTEIN 1"/>
    <property type="match status" value="1"/>
</dbReference>
<dbReference type="InterPro" id="IPR001611">
    <property type="entry name" value="Leu-rich_rpt"/>
</dbReference>
<dbReference type="InterPro" id="IPR050216">
    <property type="entry name" value="LRR_domain-containing"/>
</dbReference>
<evidence type="ECO:0000256" key="2">
    <source>
        <dbReference type="ARBA" id="ARBA00022737"/>
    </source>
</evidence>
<evidence type="ECO:0000256" key="1">
    <source>
        <dbReference type="ARBA" id="ARBA00022614"/>
    </source>
</evidence>
<name>A0ABY7DMU1_MYAAR</name>
<keyword evidence="2" id="KW-0677">Repeat</keyword>
<gene>
    <name evidence="3" type="ORF">MAR_023037</name>
</gene>
<dbReference type="InterPro" id="IPR032675">
    <property type="entry name" value="LRR_dom_sf"/>
</dbReference>
<evidence type="ECO:0000313" key="3">
    <source>
        <dbReference type="EMBL" id="WAQ98664.1"/>
    </source>
</evidence>
<dbReference type="Pfam" id="PF13855">
    <property type="entry name" value="LRR_8"/>
    <property type="match status" value="1"/>
</dbReference>